<sequence length="23" mass="2794">MLTHCLYRHLGCQDKFFLIPARM</sequence>
<accession>A0A0E9S6E5</accession>
<dbReference type="AlphaFoldDB" id="A0A0E9S6E5"/>
<protein>
    <submittedName>
        <fullName evidence="1">Uncharacterized protein</fullName>
    </submittedName>
</protein>
<evidence type="ECO:0000313" key="1">
    <source>
        <dbReference type="EMBL" id="JAH36123.1"/>
    </source>
</evidence>
<name>A0A0E9S6E5_ANGAN</name>
<dbReference type="EMBL" id="GBXM01072454">
    <property type="protein sequence ID" value="JAH36123.1"/>
    <property type="molecule type" value="Transcribed_RNA"/>
</dbReference>
<reference evidence="1" key="1">
    <citation type="submission" date="2014-11" db="EMBL/GenBank/DDBJ databases">
        <authorList>
            <person name="Amaro Gonzalez C."/>
        </authorList>
    </citation>
    <scope>NUCLEOTIDE SEQUENCE</scope>
</reference>
<reference evidence="1" key="2">
    <citation type="journal article" date="2015" name="Fish Shellfish Immunol.">
        <title>Early steps in the European eel (Anguilla anguilla)-Vibrio vulnificus interaction in the gills: Role of the RtxA13 toxin.</title>
        <authorList>
            <person name="Callol A."/>
            <person name="Pajuelo D."/>
            <person name="Ebbesson L."/>
            <person name="Teles M."/>
            <person name="MacKenzie S."/>
            <person name="Amaro C."/>
        </authorList>
    </citation>
    <scope>NUCLEOTIDE SEQUENCE</scope>
</reference>
<proteinExistence type="predicted"/>
<organism evidence="1">
    <name type="scientific">Anguilla anguilla</name>
    <name type="common">European freshwater eel</name>
    <name type="synonym">Muraena anguilla</name>
    <dbReference type="NCBI Taxonomy" id="7936"/>
    <lineage>
        <taxon>Eukaryota</taxon>
        <taxon>Metazoa</taxon>
        <taxon>Chordata</taxon>
        <taxon>Craniata</taxon>
        <taxon>Vertebrata</taxon>
        <taxon>Euteleostomi</taxon>
        <taxon>Actinopterygii</taxon>
        <taxon>Neopterygii</taxon>
        <taxon>Teleostei</taxon>
        <taxon>Anguilliformes</taxon>
        <taxon>Anguillidae</taxon>
        <taxon>Anguilla</taxon>
    </lineage>
</organism>